<dbReference type="OrthoDB" id="9787061at2"/>
<evidence type="ECO:0000256" key="4">
    <source>
        <dbReference type="ARBA" id="ARBA00023315"/>
    </source>
</evidence>
<evidence type="ECO:0000256" key="6">
    <source>
        <dbReference type="HAMAP-Rule" id="MF_00013"/>
    </source>
</evidence>
<evidence type="ECO:0000256" key="8">
    <source>
        <dbReference type="PIRSR" id="PIRSR016262-1"/>
    </source>
</evidence>
<comment type="subcellular location">
    <subcellularLocation>
        <location evidence="6">Cytoplasm</location>
    </subcellularLocation>
</comment>
<dbReference type="Gene3D" id="3.30.930.10">
    <property type="entry name" value="Bira Bifunctional Protein, Domain 2"/>
    <property type="match status" value="1"/>
</dbReference>
<dbReference type="CDD" id="cd16444">
    <property type="entry name" value="LipB"/>
    <property type="match status" value="1"/>
</dbReference>
<protein>
    <recommendedName>
        <fullName evidence="6 7">Octanoyltransferase</fullName>
        <ecNumber evidence="6 7">2.3.1.181</ecNumber>
    </recommendedName>
    <alternativeName>
        <fullName evidence="6">Lipoate-protein ligase B</fullName>
    </alternativeName>
    <alternativeName>
        <fullName evidence="6">Lipoyl/octanoyl transferase</fullName>
    </alternativeName>
    <alternativeName>
        <fullName evidence="6">Octanoyl-[acyl-carrier-protein]-protein N-octanoyltransferase</fullName>
    </alternativeName>
</protein>
<dbReference type="InterPro" id="IPR020605">
    <property type="entry name" value="Octanoyltransferase_CS"/>
</dbReference>
<feature type="domain" description="BPL/LPL catalytic" evidence="11">
    <location>
        <begin position="51"/>
        <end position="221"/>
    </location>
</feature>
<dbReference type="GO" id="GO:0005737">
    <property type="term" value="C:cytoplasm"/>
    <property type="evidence" value="ECO:0007669"/>
    <property type="project" value="UniProtKB-SubCell"/>
</dbReference>
<dbReference type="UniPathway" id="UPA00538">
    <property type="reaction ID" value="UER00592"/>
</dbReference>
<keyword evidence="13" id="KW-1185">Reference proteome</keyword>
<dbReference type="FunCoup" id="A0A395JJF8">
    <property type="interactions" value="374"/>
</dbReference>
<comment type="pathway">
    <text evidence="1 6 7">Protein modification; protein lipoylation via endogenous pathway; protein N(6)-(lipoyl)lysine from octanoyl-[acyl-carrier-protein]: step 1/2.</text>
</comment>
<dbReference type="EMBL" id="QNRT01000002">
    <property type="protein sequence ID" value="RBP50916.1"/>
    <property type="molecule type" value="Genomic_DNA"/>
</dbReference>
<name>A0A395JJF8_9GAMM</name>
<dbReference type="PANTHER" id="PTHR10993:SF7">
    <property type="entry name" value="LIPOYLTRANSFERASE 2, MITOCHONDRIAL-RELATED"/>
    <property type="match status" value="1"/>
</dbReference>
<dbReference type="NCBIfam" id="TIGR00214">
    <property type="entry name" value="lipB"/>
    <property type="match status" value="1"/>
</dbReference>
<dbReference type="InterPro" id="IPR000544">
    <property type="entry name" value="Octanoyltransferase"/>
</dbReference>
<evidence type="ECO:0000313" key="13">
    <source>
        <dbReference type="Proteomes" id="UP000253083"/>
    </source>
</evidence>
<comment type="caution">
    <text evidence="12">The sequence shown here is derived from an EMBL/GenBank/DDBJ whole genome shotgun (WGS) entry which is preliminary data.</text>
</comment>
<evidence type="ECO:0000256" key="1">
    <source>
        <dbReference type="ARBA" id="ARBA00004821"/>
    </source>
</evidence>
<dbReference type="SUPFAM" id="SSF55681">
    <property type="entry name" value="Class II aaRS and biotin synthetases"/>
    <property type="match status" value="1"/>
</dbReference>
<keyword evidence="3 6" id="KW-0808">Transferase</keyword>
<evidence type="ECO:0000256" key="7">
    <source>
        <dbReference type="PIRNR" id="PIRNR016262"/>
    </source>
</evidence>
<reference evidence="12 13" key="1">
    <citation type="submission" date="2018-06" db="EMBL/GenBank/DDBJ databases">
        <title>Genomic Encyclopedia of Type Strains, Phase IV (KMG-IV): sequencing the most valuable type-strain genomes for metagenomic binning, comparative biology and taxonomic classification.</title>
        <authorList>
            <person name="Goeker M."/>
        </authorList>
    </citation>
    <scope>NUCLEOTIDE SEQUENCE [LARGE SCALE GENOMIC DNA]</scope>
    <source>
        <strain evidence="12 13">DSM 24032</strain>
    </source>
</reference>
<comment type="miscellaneous">
    <text evidence="6">In the reaction, the free carboxyl group of octanoic acid is attached via an amide linkage to the epsilon-amino group of a specific lysine residue of lipoyl domains of lipoate-dependent enzymes.</text>
</comment>
<comment type="similarity">
    <text evidence="6 7">Belongs to the LipB family.</text>
</comment>
<dbReference type="Proteomes" id="UP000253083">
    <property type="component" value="Unassembled WGS sequence"/>
</dbReference>
<feature type="site" description="Lowers pKa of active site Cys" evidence="6 10">
    <location>
        <position position="153"/>
    </location>
</feature>
<dbReference type="AlphaFoldDB" id="A0A395JJF8"/>
<dbReference type="PIRSF" id="PIRSF016262">
    <property type="entry name" value="LPLase"/>
    <property type="match status" value="1"/>
</dbReference>
<dbReference type="PROSITE" id="PS51733">
    <property type="entry name" value="BPL_LPL_CATALYTIC"/>
    <property type="match status" value="1"/>
</dbReference>
<dbReference type="EC" id="2.3.1.181" evidence="6 7"/>
<dbReference type="PROSITE" id="PS01313">
    <property type="entry name" value="LIPB"/>
    <property type="match status" value="1"/>
</dbReference>
<gene>
    <name evidence="6" type="primary">lipB</name>
    <name evidence="12" type="ORF">DFR28_102332</name>
</gene>
<feature type="binding site" evidence="6 9">
    <location>
        <begin position="156"/>
        <end position="158"/>
    </location>
    <ligand>
        <name>substrate</name>
    </ligand>
</feature>
<proteinExistence type="inferred from homology"/>
<dbReference type="FunFam" id="3.30.930.10:FF:000020">
    <property type="entry name" value="Octanoyltransferase"/>
    <property type="match status" value="1"/>
</dbReference>
<dbReference type="Pfam" id="PF21948">
    <property type="entry name" value="LplA-B_cat"/>
    <property type="match status" value="1"/>
</dbReference>
<dbReference type="InParanoid" id="A0A395JJF8"/>
<keyword evidence="4 6" id="KW-0012">Acyltransferase</keyword>
<comment type="catalytic activity">
    <reaction evidence="6 7">
        <text>octanoyl-[ACP] + L-lysyl-[protein] = N(6)-octanoyl-L-lysyl-[protein] + holo-[ACP] + H(+)</text>
        <dbReference type="Rhea" id="RHEA:17665"/>
        <dbReference type="Rhea" id="RHEA-COMP:9636"/>
        <dbReference type="Rhea" id="RHEA-COMP:9685"/>
        <dbReference type="Rhea" id="RHEA-COMP:9752"/>
        <dbReference type="Rhea" id="RHEA-COMP:9928"/>
        <dbReference type="ChEBI" id="CHEBI:15378"/>
        <dbReference type="ChEBI" id="CHEBI:29969"/>
        <dbReference type="ChEBI" id="CHEBI:64479"/>
        <dbReference type="ChEBI" id="CHEBI:78463"/>
        <dbReference type="ChEBI" id="CHEBI:78809"/>
        <dbReference type="EC" id="2.3.1.181"/>
    </reaction>
</comment>
<evidence type="ECO:0000256" key="9">
    <source>
        <dbReference type="PIRSR" id="PIRSR016262-2"/>
    </source>
</evidence>
<feature type="binding site" evidence="6 9">
    <location>
        <begin position="169"/>
        <end position="171"/>
    </location>
    <ligand>
        <name>substrate</name>
    </ligand>
</feature>
<organism evidence="12 13">
    <name type="scientific">Arenicella xantha</name>
    <dbReference type="NCBI Taxonomy" id="644221"/>
    <lineage>
        <taxon>Bacteria</taxon>
        <taxon>Pseudomonadati</taxon>
        <taxon>Pseudomonadota</taxon>
        <taxon>Gammaproteobacteria</taxon>
        <taxon>Arenicellales</taxon>
        <taxon>Arenicellaceae</taxon>
        <taxon>Arenicella</taxon>
    </lineage>
</organism>
<feature type="binding site" evidence="6 9">
    <location>
        <begin position="89"/>
        <end position="96"/>
    </location>
    <ligand>
        <name>substrate</name>
    </ligand>
</feature>
<evidence type="ECO:0000259" key="11">
    <source>
        <dbReference type="PROSITE" id="PS51733"/>
    </source>
</evidence>
<dbReference type="GO" id="GO:0033819">
    <property type="term" value="F:lipoyl(octanoyl) transferase activity"/>
    <property type="evidence" value="ECO:0007669"/>
    <property type="project" value="UniProtKB-EC"/>
</dbReference>
<accession>A0A395JJF8</accession>
<sequence length="221" mass="24157">MDFESALKLRSSRLLETGSGRSIEVCEFAQSAYSDAHSAMLEHVSKSVDDDINNDQIWLLEHERVYTQGTACQLQTLLPSDIPTIKTDRGGQITYHGPGQLILYPLLHLKPLGLGVKTLVASLEQAVIDTLASLSVLAERRQDAPGVYVDGAKIAALGLRIRRGRSYHGLSLNIDLDLSPFTNIDPCGYQGLRVTQLSDLVPQFDAAKVRADLVANFVSLI</sequence>
<evidence type="ECO:0000256" key="2">
    <source>
        <dbReference type="ARBA" id="ARBA00022490"/>
    </source>
</evidence>
<dbReference type="HAMAP" id="MF_00013">
    <property type="entry name" value="LipB"/>
    <property type="match status" value="1"/>
</dbReference>
<dbReference type="InterPro" id="IPR045864">
    <property type="entry name" value="aa-tRNA-synth_II/BPL/LPL"/>
</dbReference>
<dbReference type="GO" id="GO:0009249">
    <property type="term" value="P:protein lipoylation"/>
    <property type="evidence" value="ECO:0007669"/>
    <property type="project" value="InterPro"/>
</dbReference>
<comment type="function">
    <text evidence="5 6 7">Catalyzes the transfer of endogenously produced octanoic acid from octanoyl-acyl-carrier-protein onto the lipoyl domains of lipoate-dependent enzymes. Lipoyl-ACP can also act as a substrate although octanoyl-ACP is likely to be the physiological substrate.</text>
</comment>
<evidence type="ECO:0000256" key="10">
    <source>
        <dbReference type="PIRSR" id="PIRSR016262-3"/>
    </source>
</evidence>
<evidence type="ECO:0000256" key="3">
    <source>
        <dbReference type="ARBA" id="ARBA00022679"/>
    </source>
</evidence>
<dbReference type="PANTHER" id="PTHR10993">
    <property type="entry name" value="OCTANOYLTRANSFERASE"/>
    <property type="match status" value="1"/>
</dbReference>
<dbReference type="InterPro" id="IPR004143">
    <property type="entry name" value="BPL_LPL_catalytic"/>
</dbReference>
<keyword evidence="2 6" id="KW-0963">Cytoplasm</keyword>
<evidence type="ECO:0000256" key="5">
    <source>
        <dbReference type="ARBA" id="ARBA00024732"/>
    </source>
</evidence>
<evidence type="ECO:0000313" key="12">
    <source>
        <dbReference type="EMBL" id="RBP50916.1"/>
    </source>
</evidence>
<feature type="active site" description="Acyl-thioester intermediate" evidence="6 8">
    <location>
        <position position="187"/>
    </location>
</feature>
<dbReference type="NCBIfam" id="NF010922">
    <property type="entry name" value="PRK14342.1"/>
    <property type="match status" value="1"/>
</dbReference>